<keyword evidence="2" id="KW-0663">Pyridoxal phosphate</keyword>
<dbReference type="SMART" id="SM00345">
    <property type="entry name" value="HTH_GNTR"/>
    <property type="match status" value="1"/>
</dbReference>
<dbReference type="InterPro" id="IPR004839">
    <property type="entry name" value="Aminotransferase_I/II_large"/>
</dbReference>
<dbReference type="Pfam" id="PF00392">
    <property type="entry name" value="GntR"/>
    <property type="match status" value="1"/>
</dbReference>
<dbReference type="GO" id="GO:0030170">
    <property type="term" value="F:pyridoxal phosphate binding"/>
    <property type="evidence" value="ECO:0007669"/>
    <property type="project" value="InterPro"/>
</dbReference>
<dbReference type="CDD" id="cd00609">
    <property type="entry name" value="AAT_like"/>
    <property type="match status" value="1"/>
</dbReference>
<dbReference type="InterPro" id="IPR000524">
    <property type="entry name" value="Tscrpt_reg_HTH_GntR"/>
</dbReference>
<reference evidence="7 8" key="1">
    <citation type="submission" date="2020-08" db="EMBL/GenBank/DDBJ databases">
        <title>Sequencing the genomes of 1000 actinobacteria strains.</title>
        <authorList>
            <person name="Klenk H.-P."/>
        </authorList>
    </citation>
    <scope>NUCLEOTIDE SEQUENCE [LARGE SCALE GENOMIC DNA]</scope>
    <source>
        <strain evidence="7 8">DSM 45790</strain>
    </source>
</reference>
<evidence type="ECO:0000256" key="2">
    <source>
        <dbReference type="ARBA" id="ARBA00022898"/>
    </source>
</evidence>
<dbReference type="GO" id="GO:0003700">
    <property type="term" value="F:DNA-binding transcription factor activity"/>
    <property type="evidence" value="ECO:0007669"/>
    <property type="project" value="InterPro"/>
</dbReference>
<keyword evidence="8" id="KW-1185">Reference proteome</keyword>
<evidence type="ECO:0000313" key="7">
    <source>
        <dbReference type="EMBL" id="MBB5627575.1"/>
    </source>
</evidence>
<dbReference type="AlphaFoldDB" id="A0A7W8Z555"/>
<dbReference type="Gene3D" id="3.40.640.10">
    <property type="entry name" value="Type I PLP-dependent aspartate aminotransferase-like (Major domain)"/>
    <property type="match status" value="1"/>
</dbReference>
<dbReference type="RefSeq" id="WP_184612217.1">
    <property type="nucleotide sequence ID" value="NZ_BOOS01000067.1"/>
</dbReference>
<dbReference type="InterPro" id="IPR015421">
    <property type="entry name" value="PyrdxlP-dep_Trfase_major"/>
</dbReference>
<evidence type="ECO:0000313" key="8">
    <source>
        <dbReference type="Proteomes" id="UP000588112"/>
    </source>
</evidence>
<evidence type="ECO:0000256" key="1">
    <source>
        <dbReference type="ARBA" id="ARBA00005384"/>
    </source>
</evidence>
<dbReference type="CDD" id="cd07377">
    <property type="entry name" value="WHTH_GntR"/>
    <property type="match status" value="1"/>
</dbReference>
<dbReference type="PROSITE" id="PS50949">
    <property type="entry name" value="HTH_GNTR"/>
    <property type="match status" value="1"/>
</dbReference>
<dbReference type="InterPro" id="IPR036388">
    <property type="entry name" value="WH-like_DNA-bd_sf"/>
</dbReference>
<comment type="caution">
    <text evidence="7">The sequence shown here is derived from an EMBL/GenBank/DDBJ whole genome shotgun (WGS) entry which is preliminary data.</text>
</comment>
<organism evidence="7 8">
    <name type="scientific">Sphaerisporangium krabiense</name>
    <dbReference type="NCBI Taxonomy" id="763782"/>
    <lineage>
        <taxon>Bacteria</taxon>
        <taxon>Bacillati</taxon>
        <taxon>Actinomycetota</taxon>
        <taxon>Actinomycetes</taxon>
        <taxon>Streptosporangiales</taxon>
        <taxon>Streptosporangiaceae</taxon>
        <taxon>Sphaerisporangium</taxon>
    </lineage>
</organism>
<proteinExistence type="inferred from homology"/>
<dbReference type="Pfam" id="PF00155">
    <property type="entry name" value="Aminotran_1_2"/>
    <property type="match status" value="1"/>
</dbReference>
<dbReference type="PRINTS" id="PR00035">
    <property type="entry name" value="HTHGNTR"/>
</dbReference>
<gene>
    <name evidence="7" type="ORF">BJ981_003274</name>
</gene>
<accession>A0A7W8Z555</accession>
<keyword evidence="3" id="KW-0805">Transcription regulation</keyword>
<protein>
    <submittedName>
        <fullName evidence="7">DNA-binding transcriptional MocR family regulator</fullName>
    </submittedName>
</protein>
<feature type="domain" description="HTH gntR-type" evidence="6">
    <location>
        <begin position="32"/>
        <end position="100"/>
    </location>
</feature>
<dbReference type="Gene3D" id="3.90.1150.10">
    <property type="entry name" value="Aspartate Aminotransferase, domain 1"/>
    <property type="match status" value="1"/>
</dbReference>
<dbReference type="SUPFAM" id="SSF46785">
    <property type="entry name" value="Winged helix' DNA-binding domain"/>
    <property type="match status" value="1"/>
</dbReference>
<keyword evidence="4 7" id="KW-0238">DNA-binding</keyword>
<evidence type="ECO:0000256" key="4">
    <source>
        <dbReference type="ARBA" id="ARBA00023125"/>
    </source>
</evidence>
<dbReference type="InterPro" id="IPR015424">
    <property type="entry name" value="PyrdxlP-dep_Trfase"/>
</dbReference>
<dbReference type="EMBL" id="JACHBR010000001">
    <property type="protein sequence ID" value="MBB5627575.1"/>
    <property type="molecule type" value="Genomic_DNA"/>
</dbReference>
<comment type="similarity">
    <text evidence="1">In the C-terminal section; belongs to the class-I pyridoxal-phosphate-dependent aminotransferase family.</text>
</comment>
<dbReference type="Proteomes" id="UP000588112">
    <property type="component" value="Unassembled WGS sequence"/>
</dbReference>
<dbReference type="SUPFAM" id="SSF53383">
    <property type="entry name" value="PLP-dependent transferases"/>
    <property type="match status" value="1"/>
</dbReference>
<dbReference type="InterPro" id="IPR036390">
    <property type="entry name" value="WH_DNA-bd_sf"/>
</dbReference>
<evidence type="ECO:0000256" key="3">
    <source>
        <dbReference type="ARBA" id="ARBA00023015"/>
    </source>
</evidence>
<dbReference type="InterPro" id="IPR015422">
    <property type="entry name" value="PyrdxlP-dep_Trfase_small"/>
</dbReference>
<sequence length="508" mass="54088">MDSAPRPRRPDAAELPEAEVIDAFGDWATGTGPLYRRLADGVRRAIEDGALPPGQRIPAERQLAASLRLSRTTVVAAYDVLREAGLIESRTGSGTRVAAGVRTRRDVTDGRVPGGKASSIYQRLIDGPAQVISLTRSAEGAVPELAQALRELAAGDLSAAFDEPGYHPSGLPALREAIAVYLTGTGLPTTPAQVLVTTGSHQALVLVSELYLRQGSTALAESPGWPCCLDVYRARGARVVTVPIDDDGPDVTAMAAAFAARRPDLVYLMPTFHNPTGVLTSASRRRAIAELSSRHEVPILEDNAYIAHTGQGDTPGLLAAYAPAGAEVLSAGSLAKVVWAGLRIGWVRGPSEIVERLARRKAFADLGSPVIDQMLAARLLPRLTEIQAARNPVREERLAHAEKLLRERLPSWSWRRPAGGSGLWIELPGTDAAEFAHVALRHGVEIVPGAITDPTGRHDHYLRLPFTFSPEVLDGVVERLAGAWAEFTRRGPAARDGRAGAGPAAGPR</sequence>
<dbReference type="InterPro" id="IPR051446">
    <property type="entry name" value="HTH_trans_reg/aminotransferase"/>
</dbReference>
<dbReference type="GO" id="GO:0003677">
    <property type="term" value="F:DNA binding"/>
    <property type="evidence" value="ECO:0007669"/>
    <property type="project" value="UniProtKB-KW"/>
</dbReference>
<evidence type="ECO:0000259" key="6">
    <source>
        <dbReference type="PROSITE" id="PS50949"/>
    </source>
</evidence>
<dbReference type="Gene3D" id="1.10.10.10">
    <property type="entry name" value="Winged helix-like DNA-binding domain superfamily/Winged helix DNA-binding domain"/>
    <property type="match status" value="1"/>
</dbReference>
<dbReference type="PANTHER" id="PTHR46577">
    <property type="entry name" value="HTH-TYPE TRANSCRIPTIONAL REGULATORY PROTEIN GABR"/>
    <property type="match status" value="1"/>
</dbReference>
<name>A0A7W8Z555_9ACTN</name>
<keyword evidence="5" id="KW-0804">Transcription</keyword>
<dbReference type="PANTHER" id="PTHR46577:SF1">
    <property type="entry name" value="HTH-TYPE TRANSCRIPTIONAL REGULATORY PROTEIN GABR"/>
    <property type="match status" value="1"/>
</dbReference>
<evidence type="ECO:0000256" key="5">
    <source>
        <dbReference type="ARBA" id="ARBA00023163"/>
    </source>
</evidence>